<dbReference type="SUPFAM" id="SSF46626">
    <property type="entry name" value="Cytochrome c"/>
    <property type="match status" value="2"/>
</dbReference>
<dbReference type="Gene3D" id="1.10.760.10">
    <property type="entry name" value="Cytochrome c-like domain"/>
    <property type="match status" value="2"/>
</dbReference>
<evidence type="ECO:0000256" key="1">
    <source>
        <dbReference type="ARBA" id="ARBA00022448"/>
    </source>
</evidence>
<dbReference type="InterPro" id="IPR036909">
    <property type="entry name" value="Cyt_c-like_dom_sf"/>
</dbReference>
<dbReference type="Proteomes" id="UP000272771">
    <property type="component" value="Chromosome"/>
</dbReference>
<protein>
    <submittedName>
        <fullName evidence="10">Cytochrome</fullName>
    </submittedName>
</protein>
<evidence type="ECO:0000256" key="5">
    <source>
        <dbReference type="ARBA" id="ARBA00023004"/>
    </source>
</evidence>
<dbReference type="STRING" id="28091.SAMEA3174300_01086"/>
<sequence>MNQLNNHKAQGSALTTLLGGIVILLAVLFFLVKLASSGYYSDVEASTPSATETRIMPVGNIVMGDGTPIGERTGEQIFNKVCIQCHASDSIVANAPRLTNNGDWAPRIAQGFDTLFKHALEGFNTMPAKGGASDLTDDELKRAIVYMTNQSGGNFAEPAAGAAAAESTEGQQEAAPAAEESSAVSADGQKVFETACFACHNANSAIPNAPRLTNKDDWAPRIKQGKETLFKHALEGFTGPKGGVMPPKGGNTSLSDDEVKAAVLYMVNQSGGKL</sequence>
<name>A0A3S4Z713_9NEIS</name>
<dbReference type="InterPro" id="IPR009056">
    <property type="entry name" value="Cyt_c-like_dom"/>
</dbReference>
<keyword evidence="11" id="KW-1185">Reference proteome</keyword>
<keyword evidence="8" id="KW-0472">Membrane</keyword>
<dbReference type="PROSITE" id="PS51007">
    <property type="entry name" value="CYTC"/>
    <property type="match status" value="2"/>
</dbReference>
<dbReference type="GO" id="GO:0020037">
    <property type="term" value="F:heme binding"/>
    <property type="evidence" value="ECO:0007669"/>
    <property type="project" value="InterPro"/>
</dbReference>
<evidence type="ECO:0000256" key="4">
    <source>
        <dbReference type="ARBA" id="ARBA00022982"/>
    </source>
</evidence>
<evidence type="ECO:0000313" key="10">
    <source>
        <dbReference type="EMBL" id="VEJ49876.1"/>
    </source>
</evidence>
<dbReference type="PANTHER" id="PTHR40942:SF4">
    <property type="entry name" value="CYTOCHROME C5"/>
    <property type="match status" value="1"/>
</dbReference>
<dbReference type="Pfam" id="PF13442">
    <property type="entry name" value="Cytochrome_CBB3"/>
    <property type="match status" value="2"/>
</dbReference>
<evidence type="ECO:0000256" key="8">
    <source>
        <dbReference type="SAM" id="Phobius"/>
    </source>
</evidence>
<evidence type="ECO:0000259" key="9">
    <source>
        <dbReference type="PROSITE" id="PS51007"/>
    </source>
</evidence>
<feature type="region of interest" description="Disordered" evidence="7">
    <location>
        <begin position="157"/>
        <end position="182"/>
    </location>
</feature>
<dbReference type="OrthoDB" id="9814708at2"/>
<dbReference type="GO" id="GO:0005506">
    <property type="term" value="F:iron ion binding"/>
    <property type="evidence" value="ECO:0007669"/>
    <property type="project" value="InterPro"/>
</dbReference>
<feature type="domain" description="Cytochrome c" evidence="9">
    <location>
        <begin position="69"/>
        <end position="151"/>
    </location>
</feature>
<dbReference type="GO" id="GO:0009055">
    <property type="term" value="F:electron transfer activity"/>
    <property type="evidence" value="ECO:0007669"/>
    <property type="project" value="InterPro"/>
</dbReference>
<gene>
    <name evidence="10" type="ORF">NCTC12742_00406</name>
</gene>
<keyword evidence="1" id="KW-0813">Transport</keyword>
<feature type="domain" description="Cytochrome c" evidence="9">
    <location>
        <begin position="183"/>
        <end position="270"/>
    </location>
</feature>
<keyword evidence="5 6" id="KW-0408">Iron</keyword>
<dbReference type="PANTHER" id="PTHR40942">
    <property type="match status" value="1"/>
</dbReference>
<reference evidence="10 11" key="1">
    <citation type="submission" date="2018-12" db="EMBL/GenBank/DDBJ databases">
        <authorList>
            <consortium name="Pathogen Informatics"/>
        </authorList>
    </citation>
    <scope>NUCLEOTIDE SEQUENCE [LARGE SCALE GENOMIC DNA]</scope>
    <source>
        <strain evidence="10 11">NCTC12742</strain>
    </source>
</reference>
<dbReference type="InterPro" id="IPR002323">
    <property type="entry name" value="Cyt_CIE"/>
</dbReference>
<proteinExistence type="predicted"/>
<keyword evidence="2 6" id="KW-0349">Heme</keyword>
<evidence type="ECO:0000256" key="6">
    <source>
        <dbReference type="PROSITE-ProRule" id="PRU00433"/>
    </source>
</evidence>
<dbReference type="AlphaFoldDB" id="A0A3S4Z713"/>
<dbReference type="KEGG" id="nwe:SAMEA3174300_1086"/>
<keyword evidence="8" id="KW-0812">Transmembrane</keyword>
<evidence type="ECO:0000256" key="2">
    <source>
        <dbReference type="ARBA" id="ARBA00022617"/>
    </source>
</evidence>
<keyword evidence="8" id="KW-1133">Transmembrane helix</keyword>
<evidence type="ECO:0000256" key="7">
    <source>
        <dbReference type="SAM" id="MobiDB-lite"/>
    </source>
</evidence>
<evidence type="ECO:0000313" key="11">
    <source>
        <dbReference type="Proteomes" id="UP000272771"/>
    </source>
</evidence>
<dbReference type="RefSeq" id="WP_004285069.1">
    <property type="nucleotide sequence ID" value="NZ_CAUJRG010000006.1"/>
</dbReference>
<dbReference type="PRINTS" id="PR00607">
    <property type="entry name" value="CYTCHROMECIE"/>
</dbReference>
<feature type="transmembrane region" description="Helical" evidence="8">
    <location>
        <begin position="12"/>
        <end position="32"/>
    </location>
</feature>
<keyword evidence="3 6" id="KW-0479">Metal-binding</keyword>
<evidence type="ECO:0000256" key="3">
    <source>
        <dbReference type="ARBA" id="ARBA00022723"/>
    </source>
</evidence>
<accession>A0A3S4Z713</accession>
<dbReference type="EMBL" id="LR134533">
    <property type="protein sequence ID" value="VEJ49876.1"/>
    <property type="molecule type" value="Genomic_DNA"/>
</dbReference>
<organism evidence="10 11">
    <name type="scientific">Neisseria weaveri</name>
    <dbReference type="NCBI Taxonomy" id="28091"/>
    <lineage>
        <taxon>Bacteria</taxon>
        <taxon>Pseudomonadati</taxon>
        <taxon>Pseudomonadota</taxon>
        <taxon>Betaproteobacteria</taxon>
        <taxon>Neisseriales</taxon>
        <taxon>Neisseriaceae</taxon>
        <taxon>Neisseria</taxon>
    </lineage>
</organism>
<keyword evidence="4" id="KW-0249">Electron transport</keyword>